<evidence type="ECO:0000256" key="1">
    <source>
        <dbReference type="ARBA" id="ARBA00022552"/>
    </source>
</evidence>
<evidence type="ECO:0000256" key="2">
    <source>
        <dbReference type="ARBA" id="ARBA00022603"/>
    </source>
</evidence>
<evidence type="ECO:0000313" key="7">
    <source>
        <dbReference type="EMBL" id="APH06266.1"/>
    </source>
</evidence>
<reference evidence="7 8" key="1">
    <citation type="journal article" date="2016" name="Sci. Rep.">
        <title>Complete genome sequence and transcriptomic analysis of a novel marine strain Bacillus weihaiensis reveals the mechanism of brown algae degradation.</title>
        <authorList>
            <person name="Zhu Y."/>
            <person name="Chen P."/>
            <person name="Bao Y."/>
            <person name="Men Y."/>
            <person name="Zeng Y."/>
            <person name="Yang J."/>
            <person name="Sun J."/>
            <person name="Sun Y."/>
        </authorList>
    </citation>
    <scope>NUCLEOTIDE SEQUENCE [LARGE SCALE GENOMIC DNA]</scope>
    <source>
        <strain evidence="7 8">Alg07</strain>
    </source>
</reference>
<dbReference type="CDD" id="cd11572">
    <property type="entry name" value="RlmI_M_like"/>
    <property type="match status" value="1"/>
</dbReference>
<dbReference type="InterPro" id="IPR002478">
    <property type="entry name" value="PUA"/>
</dbReference>
<dbReference type="PANTHER" id="PTHR43042">
    <property type="entry name" value="SAM-DEPENDENT METHYLTRANSFERASE"/>
    <property type="match status" value="1"/>
</dbReference>
<evidence type="ECO:0000256" key="3">
    <source>
        <dbReference type="ARBA" id="ARBA00022679"/>
    </source>
</evidence>
<evidence type="ECO:0000256" key="5">
    <source>
        <dbReference type="ARBA" id="ARBA00022884"/>
    </source>
</evidence>
<evidence type="ECO:0000256" key="4">
    <source>
        <dbReference type="ARBA" id="ARBA00022691"/>
    </source>
</evidence>
<dbReference type="CDD" id="cd02440">
    <property type="entry name" value="AdoMet_MTases"/>
    <property type="match status" value="1"/>
</dbReference>
<dbReference type="PROSITE" id="PS50890">
    <property type="entry name" value="PUA"/>
    <property type="match status" value="1"/>
</dbReference>
<dbReference type="CDD" id="cd21153">
    <property type="entry name" value="PUA_RlmI"/>
    <property type="match status" value="1"/>
</dbReference>
<dbReference type="InterPro" id="IPR019614">
    <property type="entry name" value="SAM-dep_methyl-trfase"/>
</dbReference>
<keyword evidence="3 7" id="KW-0808">Transferase</keyword>
<name>A0A1L3MVB0_9BACI</name>
<dbReference type="Pfam" id="PF17785">
    <property type="entry name" value="PUA_3"/>
    <property type="match status" value="1"/>
</dbReference>
<protein>
    <submittedName>
        <fullName evidence="7">50S rRNA methyltransferase</fullName>
    </submittedName>
</protein>
<organism evidence="7 8">
    <name type="scientific">Bacillus weihaiensis</name>
    <dbReference type="NCBI Taxonomy" id="1547283"/>
    <lineage>
        <taxon>Bacteria</taxon>
        <taxon>Bacillati</taxon>
        <taxon>Bacillota</taxon>
        <taxon>Bacilli</taxon>
        <taxon>Bacillales</taxon>
        <taxon>Bacillaceae</taxon>
        <taxon>Bacillus</taxon>
    </lineage>
</organism>
<keyword evidence="4" id="KW-0949">S-adenosyl-L-methionine</keyword>
<dbReference type="Gene3D" id="3.40.50.150">
    <property type="entry name" value="Vaccinia Virus protein VP39"/>
    <property type="match status" value="1"/>
</dbReference>
<sequence>MKNKVKLQVKKNFEKSFQAGFPLISKDAIVNESALQKEGTLIELQDHRGQFLGKGYYGIQNKGRGWILSFDPNEEIDQELFTRRIEQALAKRTSFYEDPHTTAFRVFNGEGDGIGGFTLDHYDGYYVVSWYSEGIYQFKDYVIKALTSSVEVKGLYEKKRFDTKGMYIEDDDFVIGERASFPIIVKENGMNFATYLNDGAMVGVFLDQKDVRKTIRDNYAKDKHVLNTFSYTGAFSVAAALGGAKKTTSVDLANRSKPKTIEQFSVNGIDYEAQDIIVEDVFNYFKYAVRKKLSFDMVILDPPSFARSKKHTFSAAKDYPELLKQAIAITKKGGTIVASTNCSTFDMKKFKGFIDKAFKESNGAYKIVEEFSLPKDFQTISTFKEGNYLKVAIIQKI</sequence>
<dbReference type="AlphaFoldDB" id="A0A1L3MVB0"/>
<dbReference type="InterPro" id="IPR029063">
    <property type="entry name" value="SAM-dependent_MTases_sf"/>
</dbReference>
<keyword evidence="8" id="KW-1185">Reference proteome</keyword>
<dbReference type="GO" id="GO:0006364">
    <property type="term" value="P:rRNA processing"/>
    <property type="evidence" value="ECO:0007669"/>
    <property type="project" value="UniProtKB-KW"/>
</dbReference>
<dbReference type="SUPFAM" id="SSF88697">
    <property type="entry name" value="PUA domain-like"/>
    <property type="match status" value="1"/>
</dbReference>
<accession>A0A1L3MVB0</accession>
<dbReference type="SMART" id="SM00359">
    <property type="entry name" value="PUA"/>
    <property type="match status" value="1"/>
</dbReference>
<dbReference type="KEGG" id="bwh:A9C19_16880"/>
<dbReference type="InterPro" id="IPR041532">
    <property type="entry name" value="RlmI-like_PUA"/>
</dbReference>
<dbReference type="EMBL" id="CP016020">
    <property type="protein sequence ID" value="APH06266.1"/>
    <property type="molecule type" value="Genomic_DNA"/>
</dbReference>
<keyword evidence="2 7" id="KW-0489">Methyltransferase</keyword>
<dbReference type="OrthoDB" id="9805492at2"/>
<dbReference type="GO" id="GO:0003723">
    <property type="term" value="F:RNA binding"/>
    <property type="evidence" value="ECO:0007669"/>
    <property type="project" value="UniProtKB-KW"/>
</dbReference>
<dbReference type="Proteomes" id="UP000181936">
    <property type="component" value="Chromosome"/>
</dbReference>
<proteinExistence type="predicted"/>
<evidence type="ECO:0000259" key="6">
    <source>
        <dbReference type="SMART" id="SM00359"/>
    </source>
</evidence>
<dbReference type="Gene3D" id="2.30.130.10">
    <property type="entry name" value="PUA domain"/>
    <property type="match status" value="1"/>
</dbReference>
<dbReference type="InterPro" id="IPR036974">
    <property type="entry name" value="PUA_sf"/>
</dbReference>
<dbReference type="SUPFAM" id="SSF53335">
    <property type="entry name" value="S-adenosyl-L-methionine-dependent methyltransferases"/>
    <property type="match status" value="1"/>
</dbReference>
<dbReference type="STRING" id="1547283.A9C19_16880"/>
<dbReference type="PANTHER" id="PTHR43042:SF3">
    <property type="entry name" value="RIBOSOMAL RNA LARGE SUBUNIT METHYLTRANSFERASE YWBD-RELATED"/>
    <property type="match status" value="1"/>
</dbReference>
<dbReference type="RefSeq" id="WP_072581066.1">
    <property type="nucleotide sequence ID" value="NZ_CP016020.1"/>
</dbReference>
<dbReference type="GO" id="GO:0032259">
    <property type="term" value="P:methylation"/>
    <property type="evidence" value="ECO:0007669"/>
    <property type="project" value="UniProtKB-KW"/>
</dbReference>
<evidence type="ECO:0000313" key="8">
    <source>
        <dbReference type="Proteomes" id="UP000181936"/>
    </source>
</evidence>
<dbReference type="GO" id="GO:0008168">
    <property type="term" value="F:methyltransferase activity"/>
    <property type="evidence" value="ECO:0007669"/>
    <property type="project" value="UniProtKB-KW"/>
</dbReference>
<feature type="domain" description="PUA" evidence="6">
    <location>
        <begin position="5"/>
        <end position="90"/>
    </location>
</feature>
<keyword evidence="1" id="KW-0698">rRNA processing</keyword>
<dbReference type="Gene3D" id="3.30.750.80">
    <property type="entry name" value="RNA methyltransferase domain (HRMD) like"/>
    <property type="match status" value="1"/>
</dbReference>
<keyword evidence="5" id="KW-0694">RNA-binding</keyword>
<gene>
    <name evidence="7" type="ORF">A9C19_16880</name>
</gene>
<dbReference type="Pfam" id="PF10672">
    <property type="entry name" value="Methyltrans_SAM"/>
    <property type="match status" value="1"/>
</dbReference>
<dbReference type="InterPro" id="IPR015947">
    <property type="entry name" value="PUA-like_sf"/>
</dbReference>